<dbReference type="EMBL" id="CM055103">
    <property type="protein sequence ID" value="KAJ7536127.1"/>
    <property type="molecule type" value="Genomic_DNA"/>
</dbReference>
<reference evidence="2" key="1">
    <citation type="journal article" date="2024" name="Proc. Natl. Acad. Sci. U.S.A.">
        <title>Extraordinary preservation of gene collinearity over three hundred million years revealed in homosporous lycophytes.</title>
        <authorList>
            <person name="Li C."/>
            <person name="Wickell D."/>
            <person name="Kuo L.Y."/>
            <person name="Chen X."/>
            <person name="Nie B."/>
            <person name="Liao X."/>
            <person name="Peng D."/>
            <person name="Ji J."/>
            <person name="Jenkins J."/>
            <person name="Williams M."/>
            <person name="Shu S."/>
            <person name="Plott C."/>
            <person name="Barry K."/>
            <person name="Rajasekar S."/>
            <person name="Grimwood J."/>
            <person name="Han X."/>
            <person name="Sun S."/>
            <person name="Hou Z."/>
            <person name="He W."/>
            <person name="Dai G."/>
            <person name="Sun C."/>
            <person name="Schmutz J."/>
            <person name="Leebens-Mack J.H."/>
            <person name="Li F.W."/>
            <person name="Wang L."/>
        </authorList>
    </citation>
    <scope>NUCLEOTIDE SEQUENCE [LARGE SCALE GENOMIC DNA]</scope>
    <source>
        <strain evidence="2">cv. PW_Plant_1</strain>
    </source>
</reference>
<evidence type="ECO:0000313" key="2">
    <source>
        <dbReference type="Proteomes" id="UP001162992"/>
    </source>
</evidence>
<organism evidence="1 2">
    <name type="scientific">Diphasiastrum complanatum</name>
    <name type="common">Issler's clubmoss</name>
    <name type="synonym">Lycopodium complanatum</name>
    <dbReference type="NCBI Taxonomy" id="34168"/>
    <lineage>
        <taxon>Eukaryota</taxon>
        <taxon>Viridiplantae</taxon>
        <taxon>Streptophyta</taxon>
        <taxon>Embryophyta</taxon>
        <taxon>Tracheophyta</taxon>
        <taxon>Lycopodiopsida</taxon>
        <taxon>Lycopodiales</taxon>
        <taxon>Lycopodiaceae</taxon>
        <taxon>Lycopodioideae</taxon>
        <taxon>Diphasiastrum</taxon>
    </lineage>
</organism>
<accession>A0ACC2C289</accession>
<sequence length="734" mass="81881">MGRELRLLCELKAQAAKPGVWWLLGVPWMPNTVFSAIRCLHFRDGSLEPDYAAEAENGISRSANHWHQNSIKTISDFKNKYLEKRDSEVRNYFMERASWNRLSDMQKIYFCDLGPRFWSRIASVPDRAIWNVVAVDCDPLQLCNDVQNITQIFDDINKVVPMGLQVTGVLVILENGSDIATKAGKVGSEMRKSLGMTNIKECEMVVATCVVGEDKIHYVLYLCGQAKLEAFDNVQQTVTHGKEIWEETVLLRCQMTLNIPLYVTPTGDSRSYKEQLKRGVETIIGDLTSSNLVLFAKSPVPSSFKKPINMLIWPNQPSSRDGKQSHSHATLASSQPDDLANILALHKNENFISTTSGAQVPLPVTFTLLRQRISSSGKISAPAVQCVQVSESTALHIVRFSIDVLCLASCYSSLRGSATSLVIPALCNQLKAMERSAAEKPFKPVKLCSYHFCPLSLFHPVTIIYDLNYGETEAKLVEARRLLHHRLALPSDRPMLRVANALKFNEVDPISSRSLEAKRLVDVHIGSAGSGVAGGQTSLVEGSYEYYHYLQDHLDDDGWGCAYRSLQTIISWFRLQQYTNVPVPSHREIQETLVSIGDKDPSFIGSREWIGAIELSFVLDKLLGVTCKILNVRSGAEMPDKCRELAMHFTTQGSPVMIGGGVLAYTLLGIDYNEFTGESSFLILDPHYTGGEDLKTIRAGGWCGWKRAISSTGQEFFLRNKFYNLLLPQRPSTV</sequence>
<proteinExistence type="predicted"/>
<evidence type="ECO:0000313" key="1">
    <source>
        <dbReference type="EMBL" id="KAJ7536127.1"/>
    </source>
</evidence>
<protein>
    <submittedName>
        <fullName evidence="1">Uncharacterized protein</fullName>
    </submittedName>
</protein>
<dbReference type="Proteomes" id="UP001162992">
    <property type="component" value="Chromosome 12"/>
</dbReference>
<gene>
    <name evidence="1" type="ORF">O6H91_12G057300</name>
</gene>
<keyword evidence="2" id="KW-1185">Reference proteome</keyword>
<comment type="caution">
    <text evidence="1">The sequence shown here is derived from an EMBL/GenBank/DDBJ whole genome shotgun (WGS) entry which is preliminary data.</text>
</comment>
<name>A0ACC2C289_DIPCM</name>